<dbReference type="InParanoid" id="A0A0D0D4J1"/>
<sequence length="149" mass="16816">MQCIADAIYFSHSFQVSNCVAFMALHFQSCLSLNFLQVLLFKMFIEGNTLPSSMPFALKNSFHIVQHTDMLLLSLTEASSPSLHAKVMCNMFLWWNKQTRPYGTSLPLCFPVCGALQCWDQPVWSGLTREGSWSIWCANPHCSLDKNGA</sequence>
<accession>A0A0D0D4J1</accession>
<evidence type="ECO:0000313" key="2">
    <source>
        <dbReference type="Proteomes" id="UP000054538"/>
    </source>
</evidence>
<dbReference type="AlphaFoldDB" id="A0A0D0D4J1"/>
<reference evidence="2" key="2">
    <citation type="submission" date="2015-01" db="EMBL/GenBank/DDBJ databases">
        <title>Evolutionary Origins and Diversification of the Mycorrhizal Mutualists.</title>
        <authorList>
            <consortium name="DOE Joint Genome Institute"/>
            <consortium name="Mycorrhizal Genomics Consortium"/>
            <person name="Kohler A."/>
            <person name="Kuo A."/>
            <person name="Nagy L.G."/>
            <person name="Floudas D."/>
            <person name="Copeland A."/>
            <person name="Barry K.W."/>
            <person name="Cichocki N."/>
            <person name="Veneault-Fourrey C."/>
            <person name="LaButti K."/>
            <person name="Lindquist E.A."/>
            <person name="Lipzen A."/>
            <person name="Lundell T."/>
            <person name="Morin E."/>
            <person name="Murat C."/>
            <person name="Riley R."/>
            <person name="Ohm R."/>
            <person name="Sun H."/>
            <person name="Tunlid A."/>
            <person name="Henrissat B."/>
            <person name="Grigoriev I.V."/>
            <person name="Hibbett D.S."/>
            <person name="Martin F."/>
        </authorList>
    </citation>
    <scope>NUCLEOTIDE SEQUENCE [LARGE SCALE GENOMIC DNA]</scope>
    <source>
        <strain evidence="2">Ve08.2h10</strain>
    </source>
</reference>
<reference evidence="1 2" key="1">
    <citation type="submission" date="2014-04" db="EMBL/GenBank/DDBJ databases">
        <authorList>
            <consortium name="DOE Joint Genome Institute"/>
            <person name="Kuo A."/>
            <person name="Kohler A."/>
            <person name="Jargeat P."/>
            <person name="Nagy L.G."/>
            <person name="Floudas D."/>
            <person name="Copeland A."/>
            <person name="Barry K.W."/>
            <person name="Cichocki N."/>
            <person name="Veneault-Fourrey C."/>
            <person name="LaButti K."/>
            <person name="Lindquist E.A."/>
            <person name="Lipzen A."/>
            <person name="Lundell T."/>
            <person name="Morin E."/>
            <person name="Murat C."/>
            <person name="Sun H."/>
            <person name="Tunlid A."/>
            <person name="Henrissat B."/>
            <person name="Grigoriev I.V."/>
            <person name="Hibbett D.S."/>
            <person name="Martin F."/>
            <person name="Nordberg H.P."/>
            <person name="Cantor M.N."/>
            <person name="Hua S.X."/>
        </authorList>
    </citation>
    <scope>NUCLEOTIDE SEQUENCE [LARGE SCALE GENOMIC DNA]</scope>
    <source>
        <strain evidence="1 2">Ve08.2h10</strain>
    </source>
</reference>
<dbReference type="HOGENOM" id="CLU_117787_0_0_1"/>
<organism evidence="1 2">
    <name type="scientific">Paxillus rubicundulus Ve08.2h10</name>
    <dbReference type="NCBI Taxonomy" id="930991"/>
    <lineage>
        <taxon>Eukaryota</taxon>
        <taxon>Fungi</taxon>
        <taxon>Dikarya</taxon>
        <taxon>Basidiomycota</taxon>
        <taxon>Agaricomycotina</taxon>
        <taxon>Agaricomycetes</taxon>
        <taxon>Agaricomycetidae</taxon>
        <taxon>Boletales</taxon>
        <taxon>Paxilineae</taxon>
        <taxon>Paxillaceae</taxon>
        <taxon>Paxillus</taxon>
    </lineage>
</organism>
<dbReference type="Proteomes" id="UP000054538">
    <property type="component" value="Unassembled WGS sequence"/>
</dbReference>
<dbReference type="EMBL" id="KN826560">
    <property type="protein sequence ID" value="KIK78531.1"/>
    <property type="molecule type" value="Genomic_DNA"/>
</dbReference>
<proteinExistence type="predicted"/>
<gene>
    <name evidence="1" type="ORF">PAXRUDRAFT_163759</name>
</gene>
<name>A0A0D0D4J1_9AGAM</name>
<protein>
    <submittedName>
        <fullName evidence="1">Uncharacterized protein</fullName>
    </submittedName>
</protein>
<dbReference type="STRING" id="930991.A0A0D0D4J1"/>
<evidence type="ECO:0000313" key="1">
    <source>
        <dbReference type="EMBL" id="KIK78531.1"/>
    </source>
</evidence>
<keyword evidence="2" id="KW-1185">Reference proteome</keyword>